<keyword evidence="4 7" id="KW-1133">Transmembrane helix</keyword>
<feature type="domain" description="Major facilitator superfamily (MFS) profile" evidence="8">
    <location>
        <begin position="1"/>
        <end position="395"/>
    </location>
</feature>
<accession>A0ABQ2KCH9</accession>
<dbReference type="PROSITE" id="PS50850">
    <property type="entry name" value="MFS"/>
    <property type="match status" value="1"/>
</dbReference>
<dbReference type="InterPro" id="IPR020846">
    <property type="entry name" value="MFS_dom"/>
</dbReference>
<keyword evidence="3 7" id="KW-0812">Transmembrane</keyword>
<feature type="transmembrane region" description="Helical" evidence="7">
    <location>
        <begin position="40"/>
        <end position="63"/>
    </location>
</feature>
<evidence type="ECO:0000256" key="7">
    <source>
        <dbReference type="SAM" id="Phobius"/>
    </source>
</evidence>
<comment type="caution">
    <text evidence="9">The sequence shown here is derived from an EMBL/GenBank/DDBJ whole genome shotgun (WGS) entry which is preliminary data.</text>
</comment>
<name>A0ABQ2KCH9_9MICO</name>
<evidence type="ECO:0000256" key="6">
    <source>
        <dbReference type="SAM" id="MobiDB-lite"/>
    </source>
</evidence>
<feature type="transmembrane region" description="Helical" evidence="7">
    <location>
        <begin position="373"/>
        <end position="391"/>
    </location>
</feature>
<evidence type="ECO:0000256" key="3">
    <source>
        <dbReference type="ARBA" id="ARBA00022692"/>
    </source>
</evidence>
<dbReference type="RefSeq" id="WP_229679428.1">
    <property type="nucleotide sequence ID" value="NZ_BAABBD010000001.1"/>
</dbReference>
<feature type="compositionally biased region" description="Pro residues" evidence="6">
    <location>
        <begin position="417"/>
        <end position="426"/>
    </location>
</feature>
<evidence type="ECO:0000256" key="5">
    <source>
        <dbReference type="ARBA" id="ARBA00023136"/>
    </source>
</evidence>
<sequence>MALGGSFWRLFGASTGSNLSDGLMQAALPLVAASLTRDPLLISLVASLAFLPWLLFAIPAGALVDRLDRRRAMQVANLVRALVLLGLAGLLAGGLATIWVLYAAAFVLGVAETVYDNAARAILPRVVRRDQLERGNSLLATAESVTNLFLGAPLGAMLFARSAVLPLAACVALYVATAILVVTVRGAFRPERAAPTTLAADIREGLGWLLRHRILRSLVVVTALGAIASSLGSGIAVLLALEVLGLDEAAFGLLLAAVGAGGVAGALVSPWLTRVLGRTAAIGLSGTAFGIGSGIGVIGLWPTPVVVFLAWSLSSLAVSAFNVQIMSVRQVLVPDALFGRVQGAYRTVLWGGIPVGTTAGGLLAGWLGVPPVYVIDGAIGIVAGVGTWWVLHRHRDAIAAAFADEESLGDGPAAVDPAPPPGPTQA</sequence>
<dbReference type="PANTHER" id="PTHR23513:SF6">
    <property type="entry name" value="MAJOR FACILITATOR SUPERFAMILY ASSOCIATED DOMAIN-CONTAINING PROTEIN"/>
    <property type="match status" value="1"/>
</dbReference>
<dbReference type="PANTHER" id="PTHR23513">
    <property type="entry name" value="INTEGRAL MEMBRANE EFFLUX PROTEIN-RELATED"/>
    <property type="match status" value="1"/>
</dbReference>
<organism evidence="9 10">
    <name type="scientific">Agrococcus terreus</name>
    <dbReference type="NCBI Taxonomy" id="574649"/>
    <lineage>
        <taxon>Bacteria</taxon>
        <taxon>Bacillati</taxon>
        <taxon>Actinomycetota</taxon>
        <taxon>Actinomycetes</taxon>
        <taxon>Micrococcales</taxon>
        <taxon>Microbacteriaceae</taxon>
        <taxon>Agrococcus</taxon>
    </lineage>
</organism>
<evidence type="ECO:0000259" key="8">
    <source>
        <dbReference type="PROSITE" id="PS50850"/>
    </source>
</evidence>
<evidence type="ECO:0000256" key="4">
    <source>
        <dbReference type="ARBA" id="ARBA00022989"/>
    </source>
</evidence>
<evidence type="ECO:0000256" key="2">
    <source>
        <dbReference type="ARBA" id="ARBA00022475"/>
    </source>
</evidence>
<feature type="transmembrane region" description="Helical" evidence="7">
    <location>
        <begin position="307"/>
        <end position="326"/>
    </location>
</feature>
<feature type="transmembrane region" description="Helical" evidence="7">
    <location>
        <begin position="218"/>
        <end position="243"/>
    </location>
</feature>
<evidence type="ECO:0000313" key="10">
    <source>
        <dbReference type="Proteomes" id="UP000626982"/>
    </source>
</evidence>
<dbReference type="Pfam" id="PF07690">
    <property type="entry name" value="MFS_1"/>
    <property type="match status" value="1"/>
</dbReference>
<feature type="region of interest" description="Disordered" evidence="6">
    <location>
        <begin position="407"/>
        <end position="426"/>
    </location>
</feature>
<evidence type="ECO:0000256" key="1">
    <source>
        <dbReference type="ARBA" id="ARBA00004651"/>
    </source>
</evidence>
<dbReference type="Gene3D" id="1.20.1250.20">
    <property type="entry name" value="MFS general substrate transporter like domains"/>
    <property type="match status" value="1"/>
</dbReference>
<comment type="subcellular location">
    <subcellularLocation>
        <location evidence="1">Cell membrane</location>
        <topology evidence="1">Multi-pass membrane protein</topology>
    </subcellularLocation>
</comment>
<feature type="transmembrane region" description="Helical" evidence="7">
    <location>
        <begin position="165"/>
        <end position="184"/>
    </location>
</feature>
<proteinExistence type="predicted"/>
<feature type="transmembrane region" description="Helical" evidence="7">
    <location>
        <begin position="347"/>
        <end position="367"/>
    </location>
</feature>
<reference evidence="10" key="1">
    <citation type="journal article" date="2019" name="Int. J. Syst. Evol. Microbiol.">
        <title>The Global Catalogue of Microorganisms (GCM) 10K type strain sequencing project: providing services to taxonomists for standard genome sequencing and annotation.</title>
        <authorList>
            <consortium name="The Broad Institute Genomics Platform"/>
            <consortium name="The Broad Institute Genome Sequencing Center for Infectious Disease"/>
            <person name="Wu L."/>
            <person name="Ma J."/>
        </authorList>
    </citation>
    <scope>NUCLEOTIDE SEQUENCE [LARGE SCALE GENOMIC DNA]</scope>
    <source>
        <strain evidence="10">CGMCC 1.6960</strain>
    </source>
</reference>
<gene>
    <name evidence="9" type="ORF">GCM10010968_01590</name>
</gene>
<dbReference type="InterPro" id="IPR036259">
    <property type="entry name" value="MFS_trans_sf"/>
</dbReference>
<evidence type="ECO:0000313" key="9">
    <source>
        <dbReference type="EMBL" id="GGN77273.1"/>
    </source>
</evidence>
<dbReference type="Proteomes" id="UP000626982">
    <property type="component" value="Unassembled WGS sequence"/>
</dbReference>
<feature type="transmembrane region" description="Helical" evidence="7">
    <location>
        <begin position="249"/>
        <end position="268"/>
    </location>
</feature>
<dbReference type="EMBL" id="BMLM01000001">
    <property type="protein sequence ID" value="GGN77273.1"/>
    <property type="molecule type" value="Genomic_DNA"/>
</dbReference>
<keyword evidence="10" id="KW-1185">Reference proteome</keyword>
<dbReference type="InterPro" id="IPR011701">
    <property type="entry name" value="MFS"/>
</dbReference>
<feature type="transmembrane region" description="Helical" evidence="7">
    <location>
        <begin position="280"/>
        <end position="301"/>
    </location>
</feature>
<dbReference type="CDD" id="cd06173">
    <property type="entry name" value="MFS_MefA_like"/>
    <property type="match status" value="1"/>
</dbReference>
<protein>
    <submittedName>
        <fullName evidence="9">MFS transporter</fullName>
    </submittedName>
</protein>
<dbReference type="SUPFAM" id="SSF103473">
    <property type="entry name" value="MFS general substrate transporter"/>
    <property type="match status" value="1"/>
</dbReference>
<keyword evidence="2" id="KW-1003">Cell membrane</keyword>
<keyword evidence="5 7" id="KW-0472">Membrane</keyword>